<proteinExistence type="predicted"/>
<dbReference type="Ensembl" id="ENSAMXT00000046301.1">
    <property type="protein sequence ID" value="ENSAMXP00000042258.1"/>
    <property type="gene ID" value="ENSAMXG00000036340.1"/>
</dbReference>
<reference evidence="4" key="1">
    <citation type="submission" date="2013-03" db="EMBL/GenBank/DDBJ databases">
        <authorList>
            <person name="Jeffery W."/>
            <person name="Warren W."/>
            <person name="Wilson R.K."/>
        </authorList>
    </citation>
    <scope>NUCLEOTIDE SEQUENCE</scope>
    <source>
        <strain evidence="4">female</strain>
    </source>
</reference>
<dbReference type="Bgee" id="ENSAMXG00000036340">
    <property type="expression patterns" value="Expressed in zone of skin and 4 other cell types or tissues"/>
</dbReference>
<dbReference type="Gene3D" id="3.30.70.1820">
    <property type="entry name" value="L1 transposable element, RRM domain"/>
    <property type="match status" value="1"/>
</dbReference>
<accession>A0A3B1JIU5</accession>
<feature type="compositionally biased region" description="Basic and acidic residues" evidence="2">
    <location>
        <begin position="22"/>
        <end position="31"/>
    </location>
</feature>
<evidence type="ECO:0000313" key="4">
    <source>
        <dbReference type="Proteomes" id="UP000018467"/>
    </source>
</evidence>
<protein>
    <recommendedName>
        <fullName evidence="5">L1 transposable element RRM domain-containing protein</fullName>
    </recommendedName>
</protein>
<reference evidence="3" key="3">
    <citation type="submission" date="2025-08" db="UniProtKB">
        <authorList>
            <consortium name="Ensembl"/>
        </authorList>
    </citation>
    <scope>IDENTIFICATION</scope>
</reference>
<feature type="coiled-coil region" evidence="1">
    <location>
        <begin position="105"/>
        <end position="139"/>
    </location>
</feature>
<keyword evidence="4" id="KW-1185">Reference proteome</keyword>
<dbReference type="InParanoid" id="A0A3B1JIU5"/>
<evidence type="ECO:0008006" key="5">
    <source>
        <dbReference type="Google" id="ProtNLM"/>
    </source>
</evidence>
<dbReference type="AlphaFoldDB" id="A0A3B1JIU5"/>
<evidence type="ECO:0000313" key="3">
    <source>
        <dbReference type="Ensembl" id="ENSAMXP00000042258.1"/>
    </source>
</evidence>
<evidence type="ECO:0000256" key="2">
    <source>
        <dbReference type="SAM" id="MobiDB-lite"/>
    </source>
</evidence>
<dbReference type="GeneTree" id="ENSGT00940000160789"/>
<reference evidence="4" key="2">
    <citation type="journal article" date="2014" name="Nat. Commun.">
        <title>The cavefish genome reveals candidate genes for eye loss.</title>
        <authorList>
            <person name="McGaugh S.E."/>
            <person name="Gross J.B."/>
            <person name="Aken B."/>
            <person name="Blin M."/>
            <person name="Borowsky R."/>
            <person name="Chalopin D."/>
            <person name="Hinaux H."/>
            <person name="Jeffery W.R."/>
            <person name="Keene A."/>
            <person name="Ma L."/>
            <person name="Minx P."/>
            <person name="Murphy D."/>
            <person name="O'Quin K.E."/>
            <person name="Retaux S."/>
            <person name="Rohner N."/>
            <person name="Searle S.M."/>
            <person name="Stahl B.A."/>
            <person name="Tabin C."/>
            <person name="Volff J.N."/>
            <person name="Yoshizawa M."/>
            <person name="Warren W.C."/>
        </authorList>
    </citation>
    <scope>NUCLEOTIDE SEQUENCE [LARGE SCALE GENOMIC DNA]</scope>
    <source>
        <strain evidence="4">female</strain>
    </source>
</reference>
<feature type="region of interest" description="Disordered" evidence="2">
    <location>
        <begin position="21"/>
        <end position="56"/>
    </location>
</feature>
<dbReference type="InterPro" id="IPR004244">
    <property type="entry name" value="Transposase_22"/>
</dbReference>
<dbReference type="PANTHER" id="PTHR11505">
    <property type="entry name" value="L1 TRANSPOSABLE ELEMENT-RELATED"/>
    <property type="match status" value="1"/>
</dbReference>
<dbReference type="Proteomes" id="UP000018467">
    <property type="component" value="Unassembled WGS sequence"/>
</dbReference>
<dbReference type="Gene3D" id="1.20.5.340">
    <property type="match status" value="1"/>
</dbReference>
<sequence>MLHLLTPWLPGVSKLDLLPSLEDTKTPKDSGNRSPAHSLTPPRGAPELSESEPDSPPLWAKKLFDSLRSPLESPPRLGSLELTLTSVRSELKDFKESLNSLGEAVSAHDSRIDSLESAVAELERVNDKIMLKLDDLESRSRRNNIRIIGVPEGSEGPRVIDFVAGLLPKLLGESNFESPLLVDRAHRSLRPRPPDGARPRPIIARIHLFQAKEKILQLRRSTGPLQFQGHKILIFPDYTSAVIEKRRQFAETLGVLREMKITHSLRFPARLQVTFDNQLHTFLEPSGARVFVESIKSTRRKED</sequence>
<keyword evidence="1" id="KW-0175">Coiled coil</keyword>
<name>A0A3B1JIU5_ASTMX</name>
<reference evidence="3" key="4">
    <citation type="submission" date="2025-09" db="UniProtKB">
        <authorList>
            <consortium name="Ensembl"/>
        </authorList>
    </citation>
    <scope>IDENTIFICATION</scope>
</reference>
<evidence type="ECO:0000256" key="1">
    <source>
        <dbReference type="SAM" id="Coils"/>
    </source>
</evidence>
<organism evidence="3 4">
    <name type="scientific">Astyanax mexicanus</name>
    <name type="common">Blind cave fish</name>
    <name type="synonym">Astyanax fasciatus mexicanus</name>
    <dbReference type="NCBI Taxonomy" id="7994"/>
    <lineage>
        <taxon>Eukaryota</taxon>
        <taxon>Metazoa</taxon>
        <taxon>Chordata</taxon>
        <taxon>Craniata</taxon>
        <taxon>Vertebrata</taxon>
        <taxon>Euteleostomi</taxon>
        <taxon>Actinopterygii</taxon>
        <taxon>Neopterygii</taxon>
        <taxon>Teleostei</taxon>
        <taxon>Ostariophysi</taxon>
        <taxon>Characiformes</taxon>
        <taxon>Characoidei</taxon>
        <taxon>Acestrorhamphidae</taxon>
        <taxon>Acestrorhamphinae</taxon>
        <taxon>Astyanax</taxon>
    </lineage>
</organism>